<gene>
    <name evidence="10" type="ORF">ASIM_LOCUS14650</name>
</gene>
<evidence type="ECO:0000259" key="9">
    <source>
        <dbReference type="PROSITE" id="PS50067"/>
    </source>
</evidence>
<dbReference type="GO" id="GO:0005634">
    <property type="term" value="C:nucleus"/>
    <property type="evidence" value="ECO:0007669"/>
    <property type="project" value="TreeGrafter"/>
</dbReference>
<dbReference type="GO" id="GO:0016887">
    <property type="term" value="F:ATP hydrolysis activity"/>
    <property type="evidence" value="ECO:0007669"/>
    <property type="project" value="TreeGrafter"/>
</dbReference>
<dbReference type="GO" id="GO:0051256">
    <property type="term" value="P:mitotic spindle midzone assembly"/>
    <property type="evidence" value="ECO:0007669"/>
    <property type="project" value="TreeGrafter"/>
</dbReference>
<evidence type="ECO:0000256" key="2">
    <source>
        <dbReference type="ARBA" id="ARBA00022741"/>
    </source>
</evidence>
<organism evidence="12">
    <name type="scientific">Anisakis simplex</name>
    <name type="common">Herring worm</name>
    <dbReference type="NCBI Taxonomy" id="6269"/>
    <lineage>
        <taxon>Eukaryota</taxon>
        <taxon>Metazoa</taxon>
        <taxon>Ecdysozoa</taxon>
        <taxon>Nematoda</taxon>
        <taxon>Chromadorea</taxon>
        <taxon>Rhabditida</taxon>
        <taxon>Spirurina</taxon>
        <taxon>Ascaridomorpha</taxon>
        <taxon>Ascaridoidea</taxon>
        <taxon>Anisakidae</taxon>
        <taxon>Anisakis</taxon>
        <taxon>Anisakis simplex complex</taxon>
    </lineage>
</organism>
<evidence type="ECO:0000256" key="7">
    <source>
        <dbReference type="SAM" id="Coils"/>
    </source>
</evidence>
<keyword evidence="11" id="KW-1185">Reference proteome</keyword>
<evidence type="ECO:0000256" key="3">
    <source>
        <dbReference type="ARBA" id="ARBA00022840"/>
    </source>
</evidence>
<feature type="compositionally biased region" description="Basic and acidic residues" evidence="8">
    <location>
        <begin position="1"/>
        <end position="18"/>
    </location>
</feature>
<protein>
    <recommendedName>
        <fullName evidence="6">Kinesin-like protein</fullName>
    </recommendedName>
</protein>
<feature type="binding site" evidence="5">
    <location>
        <begin position="131"/>
        <end position="138"/>
    </location>
    <ligand>
        <name>ATP</name>
        <dbReference type="ChEBI" id="CHEBI:30616"/>
    </ligand>
</feature>
<reference evidence="12" key="1">
    <citation type="submission" date="2017-02" db="UniProtKB">
        <authorList>
            <consortium name="WormBaseParasite"/>
        </authorList>
    </citation>
    <scope>IDENTIFICATION</scope>
</reference>
<feature type="compositionally biased region" description="Low complexity" evidence="8">
    <location>
        <begin position="683"/>
        <end position="694"/>
    </location>
</feature>
<reference evidence="10 11" key="2">
    <citation type="submission" date="2018-11" db="EMBL/GenBank/DDBJ databases">
        <authorList>
            <consortium name="Pathogen Informatics"/>
        </authorList>
    </citation>
    <scope>NUCLEOTIDE SEQUENCE [LARGE SCALE GENOMIC DNA]</scope>
</reference>
<dbReference type="SMART" id="SM00129">
    <property type="entry name" value="KISc"/>
    <property type="match status" value="1"/>
</dbReference>
<dbReference type="WBParaSite" id="ASIM_0001524001-mRNA-1">
    <property type="protein sequence ID" value="ASIM_0001524001-mRNA-1"/>
    <property type="gene ID" value="ASIM_0001524001"/>
</dbReference>
<keyword evidence="7" id="KW-0175">Coiled coil</keyword>
<feature type="compositionally biased region" description="Polar residues" evidence="8">
    <location>
        <begin position="702"/>
        <end position="720"/>
    </location>
</feature>
<evidence type="ECO:0000256" key="1">
    <source>
        <dbReference type="ARBA" id="ARBA00004245"/>
    </source>
</evidence>
<dbReference type="PANTHER" id="PTHR24115:SF600">
    <property type="entry name" value="KINESIN-LIKE PROTEIN KIF23"/>
    <property type="match status" value="1"/>
</dbReference>
<feature type="region of interest" description="Disordered" evidence="8">
    <location>
        <begin position="640"/>
        <end position="733"/>
    </location>
</feature>
<keyword evidence="4" id="KW-0206">Cytoskeleton</keyword>
<keyword evidence="4" id="KW-0963">Cytoplasm</keyword>
<dbReference type="InterPro" id="IPR001752">
    <property type="entry name" value="Kinesin_motor_dom"/>
</dbReference>
<comment type="subcellular location">
    <subcellularLocation>
        <location evidence="1">Cytoplasm</location>
        <location evidence="1">Cytoskeleton</location>
    </subcellularLocation>
</comment>
<dbReference type="GO" id="GO:0007018">
    <property type="term" value="P:microtubule-based movement"/>
    <property type="evidence" value="ECO:0007669"/>
    <property type="project" value="InterPro"/>
</dbReference>
<dbReference type="Gene3D" id="3.40.850.10">
    <property type="entry name" value="Kinesin motor domain"/>
    <property type="match status" value="1"/>
</dbReference>
<dbReference type="PROSITE" id="PS50067">
    <property type="entry name" value="KINESIN_MOTOR_2"/>
    <property type="match status" value="1"/>
</dbReference>
<keyword evidence="3 5" id="KW-0067">ATP-binding</keyword>
<dbReference type="GO" id="GO:0005524">
    <property type="term" value="F:ATP binding"/>
    <property type="evidence" value="ECO:0007669"/>
    <property type="project" value="UniProtKB-UniRule"/>
</dbReference>
<dbReference type="AlphaFoldDB" id="A0A0M3K2S5"/>
<name>A0A0M3K2S5_ANISI</name>
<dbReference type="Pfam" id="PF00225">
    <property type="entry name" value="Kinesin"/>
    <property type="match status" value="1"/>
</dbReference>
<dbReference type="PRINTS" id="PR00380">
    <property type="entry name" value="KINESINHEAVY"/>
</dbReference>
<dbReference type="PROSITE" id="PS00411">
    <property type="entry name" value="KINESIN_MOTOR_1"/>
    <property type="match status" value="1"/>
</dbReference>
<feature type="domain" description="Kinesin motor" evidence="9">
    <location>
        <begin position="63"/>
        <end position="440"/>
    </location>
</feature>
<dbReference type="GO" id="GO:0005874">
    <property type="term" value="C:microtubule"/>
    <property type="evidence" value="ECO:0007669"/>
    <property type="project" value="UniProtKB-KW"/>
</dbReference>
<evidence type="ECO:0000313" key="11">
    <source>
        <dbReference type="Proteomes" id="UP000267096"/>
    </source>
</evidence>
<feature type="region of interest" description="Disordered" evidence="8">
    <location>
        <begin position="1"/>
        <end position="22"/>
    </location>
</feature>
<evidence type="ECO:0000256" key="6">
    <source>
        <dbReference type="RuleBase" id="RU000394"/>
    </source>
</evidence>
<evidence type="ECO:0000256" key="8">
    <source>
        <dbReference type="SAM" id="MobiDB-lite"/>
    </source>
</evidence>
<sequence length="806" mass="91874">MLSRKRELSAPDSDEARTAPRRKRLSRKECVEVMCRICGLVSNERRYPPEELCAVALDEYHVKLKMPSSLKPTSSNPSSSCQRPNSDESSVYKLTYVFDEDDGQRSVFDRSALDLIQDLIHGKNSLLFTYGISGSGKTYTMTGNTTEESMGILPRALDLLFNSLVNLADKCVFCSNRRNGFTVLKEREASLARRLSTIRPSDSVEFLNRFVESRRVSGAQNEMIYAVFVSYIEIYNDVCYDLNSFCFRVLPSKELRMGLNNSVFVDGVVEVEVQSSSEALEQYFRGQEKRSVADTLLNKSSSRSHSVFNIRLVMAPAEPGQFYPVADSKKIHTSQLSLVDLAGSERTKRTGNVGKRLAETCKINQSLLVLRQCFEKLRANQSSTIPPGQVPYRESKLTYLFKNFFEGSGKVRMIICLNPKPDDYNENLGVMSFAELSKEVLLPVNEQKLPTVSNKSDNIDRNQFMHWMSEVESDHSTISRTSSESVPEMKLESSDDMRALQRLKNYFIGVEQKRKEIMKQFDEKDRRFDLNLRKALYKFDCASDELDKTKRDLEEANKLVISLNAQLRKMREHQNIRIDIISACIFPHHSTCRDFYLPNDNVELNRQLSQRNKELTDERERRRFIEIDYAKLLSSRENAPVNRACRTADRSNGRRNVSGSAHRIDSSGDKTPFSRRRATPAYDDSSSLSSSTDDNIPRVLSGRTSRSPKPTDLETLQKSWGSPDMTKIATSGNNNVKVFRRRSKSAHLMGTLNRRSRPALPPHLQRAALRAMNSQPKPPVTSYYDCINQMPLMHESASENNDFLTD</sequence>
<feature type="compositionally biased region" description="Low complexity" evidence="8">
    <location>
        <begin position="67"/>
        <end position="84"/>
    </location>
</feature>
<dbReference type="InterPro" id="IPR036961">
    <property type="entry name" value="Kinesin_motor_dom_sf"/>
</dbReference>
<keyword evidence="6" id="KW-0493">Microtubule</keyword>
<comment type="similarity">
    <text evidence="5 6">Belongs to the TRAFAC class myosin-kinesin ATPase superfamily. Kinesin family.</text>
</comment>
<evidence type="ECO:0000313" key="10">
    <source>
        <dbReference type="EMBL" id="VDK52994.1"/>
    </source>
</evidence>
<proteinExistence type="inferred from homology"/>
<keyword evidence="5 6" id="KW-0505">Motor protein</keyword>
<dbReference type="PANTHER" id="PTHR24115">
    <property type="entry name" value="KINESIN-RELATED"/>
    <property type="match status" value="1"/>
</dbReference>
<feature type="region of interest" description="Disordered" evidence="8">
    <location>
        <begin position="67"/>
        <end position="87"/>
    </location>
</feature>
<dbReference type="InterPro" id="IPR027640">
    <property type="entry name" value="Kinesin-like_fam"/>
</dbReference>
<dbReference type="InterPro" id="IPR019821">
    <property type="entry name" value="Kinesin_motor_CS"/>
</dbReference>
<dbReference type="OrthoDB" id="2403182at2759"/>
<dbReference type="GO" id="GO:0005871">
    <property type="term" value="C:kinesin complex"/>
    <property type="evidence" value="ECO:0007669"/>
    <property type="project" value="TreeGrafter"/>
</dbReference>
<dbReference type="GO" id="GO:0008017">
    <property type="term" value="F:microtubule binding"/>
    <property type="evidence" value="ECO:0007669"/>
    <property type="project" value="InterPro"/>
</dbReference>
<evidence type="ECO:0000256" key="5">
    <source>
        <dbReference type="PROSITE-ProRule" id="PRU00283"/>
    </source>
</evidence>
<dbReference type="EMBL" id="UYRR01031859">
    <property type="protein sequence ID" value="VDK52994.1"/>
    <property type="molecule type" value="Genomic_DNA"/>
</dbReference>
<keyword evidence="2 5" id="KW-0547">Nucleotide-binding</keyword>
<accession>A0A0M3K2S5</accession>
<dbReference type="InterPro" id="IPR027417">
    <property type="entry name" value="P-loop_NTPase"/>
</dbReference>
<feature type="coiled-coil region" evidence="7">
    <location>
        <begin position="539"/>
        <end position="573"/>
    </location>
</feature>
<dbReference type="Proteomes" id="UP000267096">
    <property type="component" value="Unassembled WGS sequence"/>
</dbReference>
<dbReference type="GO" id="GO:0003777">
    <property type="term" value="F:microtubule motor activity"/>
    <property type="evidence" value="ECO:0007669"/>
    <property type="project" value="InterPro"/>
</dbReference>
<dbReference type="SUPFAM" id="SSF52540">
    <property type="entry name" value="P-loop containing nucleoside triphosphate hydrolases"/>
    <property type="match status" value="1"/>
</dbReference>
<evidence type="ECO:0000256" key="4">
    <source>
        <dbReference type="ARBA" id="ARBA00023212"/>
    </source>
</evidence>
<evidence type="ECO:0000313" key="12">
    <source>
        <dbReference type="WBParaSite" id="ASIM_0001524001-mRNA-1"/>
    </source>
</evidence>